<sequence length="167" mass="20002">MKFTKNDFLPLSKFEYLYRWNDSNISTLSQETLSQIHYLNARKAKEVDDKLSIINKKFYTYIFASLRSEESYGEFSDIRLFSVKENGLQSIPIWFFSLEIPPATEMIFSWEMHIAVKTTWEIFTRYWDDFFYFGQDDLSIGAINGPWYLLLFHEGYFVYGHIKENLL</sequence>
<gene>
    <name evidence="1" type="ORF">KDK_14720</name>
</gene>
<dbReference type="RefSeq" id="WP_126549323.1">
    <property type="nucleotide sequence ID" value="NZ_BIFS01000001.1"/>
</dbReference>
<proteinExistence type="predicted"/>
<accession>A0A402AF33</accession>
<dbReference type="AlphaFoldDB" id="A0A402AF33"/>
<reference evidence="2" key="1">
    <citation type="submission" date="2018-12" db="EMBL/GenBank/DDBJ databases">
        <title>Tengunoibacter tsumagoiensis gen. nov., sp. nov., Dictyobacter kobayashii sp. nov., D. alpinus sp. nov., and D. joshuensis sp. nov. and description of Dictyobacteraceae fam. nov. within the order Ktedonobacterales isolated from Tengu-no-mugimeshi.</title>
        <authorList>
            <person name="Wang C.M."/>
            <person name="Zheng Y."/>
            <person name="Sakai Y."/>
            <person name="Toyoda A."/>
            <person name="Minakuchi Y."/>
            <person name="Abe K."/>
            <person name="Yokota A."/>
            <person name="Yabe S."/>
        </authorList>
    </citation>
    <scope>NUCLEOTIDE SEQUENCE [LARGE SCALE GENOMIC DNA]</scope>
    <source>
        <strain evidence="2">Uno11</strain>
    </source>
</reference>
<name>A0A402AF33_9CHLR</name>
<dbReference type="OrthoDB" id="840133at2"/>
<comment type="caution">
    <text evidence="1">The sequence shown here is derived from an EMBL/GenBank/DDBJ whole genome shotgun (WGS) entry which is preliminary data.</text>
</comment>
<organism evidence="1 2">
    <name type="scientific">Dictyobacter kobayashii</name>
    <dbReference type="NCBI Taxonomy" id="2014872"/>
    <lineage>
        <taxon>Bacteria</taxon>
        <taxon>Bacillati</taxon>
        <taxon>Chloroflexota</taxon>
        <taxon>Ktedonobacteria</taxon>
        <taxon>Ktedonobacterales</taxon>
        <taxon>Dictyobacteraceae</taxon>
        <taxon>Dictyobacter</taxon>
    </lineage>
</organism>
<dbReference type="Proteomes" id="UP000287188">
    <property type="component" value="Unassembled WGS sequence"/>
</dbReference>
<evidence type="ECO:0000313" key="1">
    <source>
        <dbReference type="EMBL" id="GCE17672.1"/>
    </source>
</evidence>
<keyword evidence="2" id="KW-1185">Reference proteome</keyword>
<protein>
    <submittedName>
        <fullName evidence="1">Uncharacterized protein</fullName>
    </submittedName>
</protein>
<dbReference type="EMBL" id="BIFS01000001">
    <property type="protein sequence ID" value="GCE17672.1"/>
    <property type="molecule type" value="Genomic_DNA"/>
</dbReference>
<evidence type="ECO:0000313" key="2">
    <source>
        <dbReference type="Proteomes" id="UP000287188"/>
    </source>
</evidence>